<dbReference type="PIRSF" id="PIRSF037495">
    <property type="entry name" value="Opine_OX_OoxA/HcnB"/>
    <property type="match status" value="1"/>
</dbReference>
<evidence type="ECO:0000259" key="2">
    <source>
        <dbReference type="Pfam" id="PF04324"/>
    </source>
</evidence>
<dbReference type="InterPro" id="IPR036010">
    <property type="entry name" value="2Fe-2S_ferredoxin-like_sf"/>
</dbReference>
<dbReference type="PRINTS" id="PR00411">
    <property type="entry name" value="PNDRDTASEI"/>
</dbReference>
<evidence type="ECO:0008006" key="5">
    <source>
        <dbReference type="Google" id="ProtNLM"/>
    </source>
</evidence>
<dbReference type="InterPro" id="IPR007419">
    <property type="entry name" value="BFD-like_2Fe2S-bd_dom"/>
</dbReference>
<dbReference type="Gene3D" id="3.50.50.60">
    <property type="entry name" value="FAD/NAD(P)-binding domain"/>
    <property type="match status" value="2"/>
</dbReference>
<dbReference type="Gene3D" id="3.10.20.440">
    <property type="entry name" value="2Fe-2S iron-sulphur cluster binding domain, sarcosine oxidase, alpha subunit, N-terminal domain"/>
    <property type="match status" value="1"/>
</dbReference>
<dbReference type="EMBL" id="UINC01009280">
    <property type="protein sequence ID" value="SVA41650.1"/>
    <property type="molecule type" value="Genomic_DNA"/>
</dbReference>
<dbReference type="AlphaFoldDB" id="A0A381VMW2"/>
<dbReference type="InterPro" id="IPR023753">
    <property type="entry name" value="FAD/NAD-binding_dom"/>
</dbReference>
<name>A0A381VMW2_9ZZZZ</name>
<feature type="domain" description="FAD/NAD(P)-binding" evidence="3">
    <location>
        <begin position="103"/>
        <end position="414"/>
    </location>
</feature>
<dbReference type="InterPro" id="IPR041854">
    <property type="entry name" value="BFD-like_2Fe2S-bd_dom_sf"/>
</dbReference>
<evidence type="ECO:0000256" key="1">
    <source>
        <dbReference type="ARBA" id="ARBA00023002"/>
    </source>
</evidence>
<dbReference type="InterPro" id="IPR042204">
    <property type="entry name" value="2Fe-2S-bd_N"/>
</dbReference>
<dbReference type="Pfam" id="PF13510">
    <property type="entry name" value="Fer2_4"/>
    <property type="match status" value="1"/>
</dbReference>
<gene>
    <name evidence="4" type="ORF">METZ01_LOCUS94504</name>
</gene>
<dbReference type="PANTHER" id="PTHR42949:SF3">
    <property type="entry name" value="ANAEROBIC GLYCEROL-3-PHOSPHATE DEHYDROGENASE SUBUNIT B"/>
    <property type="match status" value="1"/>
</dbReference>
<reference evidence="4" key="1">
    <citation type="submission" date="2018-05" db="EMBL/GenBank/DDBJ databases">
        <authorList>
            <person name="Lanie J.A."/>
            <person name="Ng W.-L."/>
            <person name="Kazmierczak K.M."/>
            <person name="Andrzejewski T.M."/>
            <person name="Davidsen T.M."/>
            <person name="Wayne K.J."/>
            <person name="Tettelin H."/>
            <person name="Glass J.I."/>
            <person name="Rusch D."/>
            <person name="Podicherti R."/>
            <person name="Tsui H.-C.T."/>
            <person name="Winkler M.E."/>
        </authorList>
    </citation>
    <scope>NUCLEOTIDE SEQUENCE</scope>
</reference>
<dbReference type="GO" id="GO:0051536">
    <property type="term" value="F:iron-sulfur cluster binding"/>
    <property type="evidence" value="ECO:0007669"/>
    <property type="project" value="InterPro"/>
</dbReference>
<dbReference type="InterPro" id="IPR017224">
    <property type="entry name" value="Opine_Oxase_asu/HCN_bsu"/>
</dbReference>
<dbReference type="Pfam" id="PF07992">
    <property type="entry name" value="Pyr_redox_2"/>
    <property type="match status" value="1"/>
</dbReference>
<dbReference type="PRINTS" id="PR00368">
    <property type="entry name" value="FADPNR"/>
</dbReference>
<dbReference type="Pfam" id="PF04324">
    <property type="entry name" value="Fer2_BFD"/>
    <property type="match status" value="1"/>
</dbReference>
<dbReference type="Gene3D" id="1.10.10.1100">
    <property type="entry name" value="BFD-like [2Fe-2S]-binding domain"/>
    <property type="match status" value="1"/>
</dbReference>
<proteinExistence type="predicted"/>
<dbReference type="CDD" id="cd19946">
    <property type="entry name" value="GlpA-like_Fer2_BFD-like"/>
    <property type="match status" value="1"/>
</dbReference>
<dbReference type="SUPFAM" id="SSF51905">
    <property type="entry name" value="FAD/NAD(P)-binding domain"/>
    <property type="match status" value="1"/>
</dbReference>
<dbReference type="GO" id="GO:0016491">
    <property type="term" value="F:oxidoreductase activity"/>
    <property type="evidence" value="ECO:0007669"/>
    <property type="project" value="UniProtKB-KW"/>
</dbReference>
<sequence>MKIQFQFENKSYTANSGESVASALISNKIFEINNNGMSKRGVFCGMGVCHECLVEVNGENNVRACMRKLDVNAVIFKQKQVKITKFENDPLYQKKGSDKYSSDLLIIGGGIGGLSAALAASNCGVNTVLIDDREKLGGQFYKQPIIGDNAKCDDQVIFGKKLINKVIKNGVSIFTNTSVFAIFEKKEILAIKDNVLITFIPKKIIFSTGAYERGYPCKGWTLPGVMTTGAMQSLLKGYNVLAGKKILMCGNGPFILHVAKELKKAGAKIVAISEKSSKPTILDYKILFHLLLNSFKLFFRGIRYLFFLKFNRIPIFYRYEISSIEENAYGLTGTIISTGGNDHKSFEVDCICLGYGFNSSNNMLRYLNCKHDYNSESNCLVTYRYDDLQTTVKDIYAIGDCVKINGAQVAELEGNISGYNVAESLGYEIIPEYLKEKEICESKLEKLKIFQNNLWKLYKSNNYNLANLDKEVEICRCEGIKYSTLENALENGFTSMSELKLKTRVGMGPCQGRYCGQIVIDILKHNFGVQINESDFFTPRIPFMPLNIENLMELVRDE</sequence>
<dbReference type="InterPro" id="IPR051691">
    <property type="entry name" value="Metab_Enz_Cyan_OpOx_G3PDH"/>
</dbReference>
<dbReference type="InterPro" id="IPR036188">
    <property type="entry name" value="FAD/NAD-bd_sf"/>
</dbReference>
<dbReference type="SUPFAM" id="SSF54292">
    <property type="entry name" value="2Fe-2S ferredoxin-like"/>
    <property type="match status" value="1"/>
</dbReference>
<dbReference type="PANTHER" id="PTHR42949">
    <property type="entry name" value="ANAEROBIC GLYCEROL-3-PHOSPHATE DEHYDROGENASE SUBUNIT B"/>
    <property type="match status" value="1"/>
</dbReference>
<evidence type="ECO:0000313" key="4">
    <source>
        <dbReference type="EMBL" id="SVA41650.1"/>
    </source>
</evidence>
<accession>A0A381VMW2</accession>
<protein>
    <recommendedName>
        <fullName evidence="5">2Fe-2S ferredoxin-type domain-containing protein</fullName>
    </recommendedName>
</protein>
<feature type="domain" description="BFD-like [2Fe-2S]-binding" evidence="2">
    <location>
        <begin position="474"/>
        <end position="524"/>
    </location>
</feature>
<organism evidence="4">
    <name type="scientific">marine metagenome</name>
    <dbReference type="NCBI Taxonomy" id="408172"/>
    <lineage>
        <taxon>unclassified sequences</taxon>
        <taxon>metagenomes</taxon>
        <taxon>ecological metagenomes</taxon>
    </lineage>
</organism>
<keyword evidence="1" id="KW-0560">Oxidoreductase</keyword>
<evidence type="ECO:0000259" key="3">
    <source>
        <dbReference type="Pfam" id="PF07992"/>
    </source>
</evidence>